<keyword evidence="1" id="KW-0732">Signal</keyword>
<dbReference type="InterPro" id="IPR001677">
    <property type="entry name" value="TbpB_B_D"/>
</dbReference>
<dbReference type="RefSeq" id="WP_115610638.1">
    <property type="nucleotide sequence ID" value="NZ_JBHLZC010000001.1"/>
</dbReference>
<reference evidence="3 4" key="1">
    <citation type="submission" date="2018-06" db="EMBL/GenBank/DDBJ databases">
        <authorList>
            <consortium name="Pathogen Informatics"/>
            <person name="Doyle S."/>
        </authorList>
    </citation>
    <scope>NUCLEOTIDE SEQUENCE [LARGE SCALE GENOMIC DNA]</scope>
    <source>
        <strain evidence="3 4">NCTC13294</strain>
    </source>
</reference>
<dbReference type="InterPro" id="IPR011250">
    <property type="entry name" value="OMP/PagP_B-barrel"/>
</dbReference>
<dbReference type="Gene3D" id="2.40.160.90">
    <property type="match status" value="1"/>
</dbReference>
<dbReference type="InterPro" id="IPR054843">
    <property type="entry name" value="Slam_hemophilin_C"/>
</dbReference>
<dbReference type="EMBL" id="UFUW01000001">
    <property type="protein sequence ID" value="SUX18654.1"/>
    <property type="molecule type" value="Genomic_DNA"/>
</dbReference>
<accession>A0A381DYZ0</accession>
<name>A0A381DYZ0_9GAMM</name>
<evidence type="ECO:0000256" key="1">
    <source>
        <dbReference type="SAM" id="SignalP"/>
    </source>
</evidence>
<dbReference type="PROSITE" id="PS51257">
    <property type="entry name" value="PROKAR_LIPOPROTEIN"/>
    <property type="match status" value="1"/>
</dbReference>
<dbReference type="OrthoDB" id="8613496at2"/>
<dbReference type="SUPFAM" id="SSF56925">
    <property type="entry name" value="OMPA-like"/>
    <property type="match status" value="1"/>
</dbReference>
<evidence type="ECO:0000313" key="4">
    <source>
        <dbReference type="Proteomes" id="UP000254572"/>
    </source>
</evidence>
<feature type="chain" id="PRO_5017070222" evidence="1">
    <location>
        <begin position="23"/>
        <end position="200"/>
    </location>
</feature>
<evidence type="ECO:0000259" key="2">
    <source>
        <dbReference type="Pfam" id="PF01298"/>
    </source>
</evidence>
<sequence length="200" mass="21526">MKNILIASSVAILLAACGGRDGADTTITPDDANINLSRYTQGGNKPITIATPNGKLYGYNQFASFYGLWEHNDGKTKELRYRGDKTVNVPQSGRATYVGKAVRWDTIKKQELDNGYSQLEVDFGKRTVNGEIKIPGARRDITLHEGTLRGAEYAGHASVIGNNSGRYEGALYGANAQETAGQVSFSNDSGLNTAFGGTRQ</sequence>
<dbReference type="NCBIfam" id="NF041636">
    <property type="entry name" value="slam_lipo"/>
    <property type="match status" value="1"/>
</dbReference>
<protein>
    <submittedName>
        <fullName evidence="3">Transferrin binding protein-like solute binding protein</fullName>
    </submittedName>
</protein>
<proteinExistence type="predicted"/>
<dbReference type="Proteomes" id="UP000254572">
    <property type="component" value="Unassembled WGS sequence"/>
</dbReference>
<organism evidence="3 4">
    <name type="scientific">Cardiobacterium valvarum</name>
    <dbReference type="NCBI Taxonomy" id="194702"/>
    <lineage>
        <taxon>Bacteria</taxon>
        <taxon>Pseudomonadati</taxon>
        <taxon>Pseudomonadota</taxon>
        <taxon>Gammaproteobacteria</taxon>
        <taxon>Cardiobacteriales</taxon>
        <taxon>Cardiobacteriaceae</taxon>
        <taxon>Cardiobacterium</taxon>
    </lineage>
</organism>
<feature type="domain" description="Transferrin-binding protein B C-lobe/N-lobe beta-barrel" evidence="2">
    <location>
        <begin position="89"/>
        <end position="199"/>
    </location>
</feature>
<keyword evidence="4" id="KW-1185">Reference proteome</keyword>
<feature type="signal peptide" evidence="1">
    <location>
        <begin position="1"/>
        <end position="22"/>
    </location>
</feature>
<dbReference type="AlphaFoldDB" id="A0A381DYZ0"/>
<dbReference type="Pfam" id="PF01298">
    <property type="entry name" value="TbpB_B_D"/>
    <property type="match status" value="1"/>
</dbReference>
<gene>
    <name evidence="3" type="ORF">NCTC13294_00323</name>
</gene>
<evidence type="ECO:0000313" key="3">
    <source>
        <dbReference type="EMBL" id="SUX18654.1"/>
    </source>
</evidence>